<dbReference type="InterPro" id="IPR050902">
    <property type="entry name" value="ABC_Transporter_SBP"/>
</dbReference>
<dbReference type="RefSeq" id="WP_087108721.1">
    <property type="nucleotide sequence ID" value="NZ_FUKM01000046.1"/>
</dbReference>
<dbReference type="Gene3D" id="3.40.50.1980">
    <property type="entry name" value="Nitrogenase molybdenum iron protein domain"/>
    <property type="match status" value="2"/>
</dbReference>
<feature type="signal peptide" evidence="1">
    <location>
        <begin position="1"/>
        <end position="23"/>
    </location>
</feature>
<feature type="chain" id="PRO_5012458628" evidence="1">
    <location>
        <begin position="24"/>
        <end position="375"/>
    </location>
</feature>
<comment type="caution">
    <text evidence="3">The sequence shown here is derived from an EMBL/GenBank/DDBJ whole genome shotgun (WGS) entry which is preliminary data.</text>
</comment>
<evidence type="ECO:0000313" key="3">
    <source>
        <dbReference type="EMBL" id="SJN13443.1"/>
    </source>
</evidence>
<protein>
    <submittedName>
        <fullName evidence="3">Periplasmic binding protein</fullName>
    </submittedName>
</protein>
<name>A0A1R4I247_9GAMM</name>
<dbReference type="SUPFAM" id="SSF53807">
    <property type="entry name" value="Helical backbone' metal receptor"/>
    <property type="match status" value="1"/>
</dbReference>
<dbReference type="OrthoDB" id="9775594at2"/>
<reference evidence="3 4" key="1">
    <citation type="submission" date="2017-02" db="EMBL/GenBank/DDBJ databases">
        <authorList>
            <person name="Dridi B."/>
        </authorList>
    </citation>
    <scope>NUCLEOTIDE SEQUENCE [LARGE SCALE GENOMIC DNA]</scope>
    <source>
        <strain evidence="3 4">JB380</strain>
    </source>
</reference>
<dbReference type="AlphaFoldDB" id="A0A1R4I247"/>
<proteinExistence type="predicted"/>
<dbReference type="PROSITE" id="PS50983">
    <property type="entry name" value="FE_B12_PBP"/>
    <property type="match status" value="1"/>
</dbReference>
<dbReference type="PANTHER" id="PTHR30535">
    <property type="entry name" value="VITAMIN B12-BINDING PROTEIN"/>
    <property type="match status" value="1"/>
</dbReference>
<dbReference type="InterPro" id="IPR002491">
    <property type="entry name" value="ABC_transptr_periplasmic_BD"/>
</dbReference>
<keyword evidence="1" id="KW-0732">Signal</keyword>
<dbReference type="EMBL" id="FUKM01000046">
    <property type="protein sequence ID" value="SJN13443.1"/>
    <property type="molecule type" value="Genomic_DNA"/>
</dbReference>
<dbReference type="PROSITE" id="PS51257">
    <property type="entry name" value="PROKAR_LIPOPROTEIN"/>
    <property type="match status" value="1"/>
</dbReference>
<accession>A0A1R4I247</accession>
<dbReference type="Proteomes" id="UP000196331">
    <property type="component" value="Unassembled WGS sequence"/>
</dbReference>
<evidence type="ECO:0000259" key="2">
    <source>
        <dbReference type="PROSITE" id="PS50983"/>
    </source>
</evidence>
<dbReference type="Pfam" id="PF01497">
    <property type="entry name" value="Peripla_BP_2"/>
    <property type="match status" value="1"/>
</dbReference>
<evidence type="ECO:0000313" key="4">
    <source>
        <dbReference type="Proteomes" id="UP000196331"/>
    </source>
</evidence>
<dbReference type="CDD" id="cd01139">
    <property type="entry name" value="TroA_f"/>
    <property type="match status" value="1"/>
</dbReference>
<sequence>MTSSLLKTLIGMAAVVSCTTAAADSVTVTDVTGREVTLEAPAERVILGEGRQIYLLGLLEPEDPFAHIVGWREDFFQADPDNYARYAERFPEIEALPTFGGFKDGTFDVEQAASLTPDVVFMNLEAKAATEDAAYDDKLAQLGIPIIYVDFREDPIEHTIPSMRIMGQVMNDEAAAEEFIDFAEAQLARVTDVINEANPERPSVFIDRAGGYSDECCMSFGPGNFGEYVTLAGGINIADGIIPGSFGTLNPEQIIAANPDHVVVTGGNWDAYVPGGAWVGVGPGSDMQAAHAKLEALTSRTAMTGIQAVEDGNFHAIWHQFYNSPYYFVAIQQLAKWLHPSLFEDLDPEATMQELHDRFLPINYEPGYWVSLHDD</sequence>
<dbReference type="PANTHER" id="PTHR30535:SF34">
    <property type="entry name" value="MOLYBDATE-BINDING PROTEIN MOLA"/>
    <property type="match status" value="1"/>
</dbReference>
<gene>
    <name evidence="3" type="ORF">CZ787_10205</name>
</gene>
<feature type="domain" description="Fe/B12 periplasmic-binding" evidence="2">
    <location>
        <begin position="44"/>
        <end position="346"/>
    </location>
</feature>
<organism evidence="3 4">
    <name type="scientific">Halomonas citrativorans</name>
    <dbReference type="NCBI Taxonomy" id="2742612"/>
    <lineage>
        <taxon>Bacteria</taxon>
        <taxon>Pseudomonadati</taxon>
        <taxon>Pseudomonadota</taxon>
        <taxon>Gammaproteobacteria</taxon>
        <taxon>Oceanospirillales</taxon>
        <taxon>Halomonadaceae</taxon>
        <taxon>Halomonas</taxon>
    </lineage>
</organism>
<evidence type="ECO:0000256" key="1">
    <source>
        <dbReference type="SAM" id="SignalP"/>
    </source>
</evidence>